<reference evidence="1" key="2">
    <citation type="journal article" date="2023" name="Commun. Biol.">
        <title>Intrasexual cuticular hydrocarbon dimorphism in a wasp sheds light on hydrocarbon biosynthesis genes in Hymenoptera.</title>
        <authorList>
            <person name="Moris V.C."/>
            <person name="Podsiadlowski L."/>
            <person name="Martin S."/>
            <person name="Oeyen J.P."/>
            <person name="Donath A."/>
            <person name="Petersen M."/>
            <person name="Wilbrandt J."/>
            <person name="Misof B."/>
            <person name="Liedtke D."/>
            <person name="Thamm M."/>
            <person name="Scheiner R."/>
            <person name="Schmitt T."/>
            <person name="Niehuis O."/>
        </authorList>
    </citation>
    <scope>NUCLEOTIDE SEQUENCE</scope>
    <source>
        <strain evidence="1">GBR_01_08_01A</strain>
    </source>
</reference>
<dbReference type="Gene3D" id="3.40.50.720">
    <property type="entry name" value="NAD(P)-binding Rossmann-like Domain"/>
    <property type="match status" value="1"/>
</dbReference>
<dbReference type="EMBL" id="JAIFRP010001770">
    <property type="protein sequence ID" value="KAK2577735.1"/>
    <property type="molecule type" value="Genomic_DNA"/>
</dbReference>
<dbReference type="Proteomes" id="UP001258017">
    <property type="component" value="Unassembled WGS sequence"/>
</dbReference>
<sequence length="72" mass="8194">FKYNIPKSDNKGSVKWGFFAPSETGMNVLYDFVECGQVVPVVKQIYPFQDLPAAYERVAQGHLRGKLVIDMR</sequence>
<gene>
    <name evidence="1" type="ORF">KPH14_000643</name>
</gene>
<evidence type="ECO:0000313" key="2">
    <source>
        <dbReference type="Proteomes" id="UP001258017"/>
    </source>
</evidence>
<dbReference type="Gene3D" id="3.90.180.10">
    <property type="entry name" value="Medium-chain alcohol dehydrogenases, catalytic domain"/>
    <property type="match status" value="1"/>
</dbReference>
<dbReference type="PANTHER" id="PTHR11695:SF294">
    <property type="entry name" value="RETICULON-4-INTERACTING PROTEIN 1, MITOCHONDRIAL"/>
    <property type="match status" value="1"/>
</dbReference>
<accession>A0AAD9RE26</accession>
<evidence type="ECO:0000313" key="1">
    <source>
        <dbReference type="EMBL" id="KAK2577735.1"/>
    </source>
</evidence>
<organism evidence="1 2">
    <name type="scientific">Odynerus spinipes</name>
    <dbReference type="NCBI Taxonomy" id="1348599"/>
    <lineage>
        <taxon>Eukaryota</taxon>
        <taxon>Metazoa</taxon>
        <taxon>Ecdysozoa</taxon>
        <taxon>Arthropoda</taxon>
        <taxon>Hexapoda</taxon>
        <taxon>Insecta</taxon>
        <taxon>Pterygota</taxon>
        <taxon>Neoptera</taxon>
        <taxon>Endopterygota</taxon>
        <taxon>Hymenoptera</taxon>
        <taxon>Apocrita</taxon>
        <taxon>Aculeata</taxon>
        <taxon>Vespoidea</taxon>
        <taxon>Vespidae</taxon>
        <taxon>Eumeninae</taxon>
        <taxon>Odynerus</taxon>
    </lineage>
</organism>
<dbReference type="InterPro" id="IPR050700">
    <property type="entry name" value="YIM1/Zinc_Alcohol_DH_Fams"/>
</dbReference>
<dbReference type="Pfam" id="PF13602">
    <property type="entry name" value="ADH_zinc_N_2"/>
    <property type="match status" value="1"/>
</dbReference>
<protein>
    <recommendedName>
        <fullName evidence="3">Alcohol dehydrogenase</fullName>
    </recommendedName>
</protein>
<dbReference type="PANTHER" id="PTHR11695">
    <property type="entry name" value="ALCOHOL DEHYDROGENASE RELATED"/>
    <property type="match status" value="1"/>
</dbReference>
<reference evidence="1" key="1">
    <citation type="submission" date="2021-08" db="EMBL/GenBank/DDBJ databases">
        <authorList>
            <person name="Misof B."/>
            <person name="Oliver O."/>
            <person name="Podsiadlowski L."/>
            <person name="Donath A."/>
            <person name="Peters R."/>
            <person name="Mayer C."/>
            <person name="Rust J."/>
            <person name="Gunkel S."/>
            <person name="Lesny P."/>
            <person name="Martin S."/>
            <person name="Oeyen J.P."/>
            <person name="Petersen M."/>
            <person name="Panagiotis P."/>
            <person name="Wilbrandt J."/>
            <person name="Tanja T."/>
        </authorList>
    </citation>
    <scope>NUCLEOTIDE SEQUENCE</scope>
    <source>
        <strain evidence="1">GBR_01_08_01A</strain>
        <tissue evidence="1">Thorax + abdomen</tissue>
    </source>
</reference>
<comment type="caution">
    <text evidence="1">The sequence shown here is derived from an EMBL/GenBank/DDBJ whole genome shotgun (WGS) entry which is preliminary data.</text>
</comment>
<dbReference type="AlphaFoldDB" id="A0AAD9RE26"/>
<feature type="non-terminal residue" evidence="1">
    <location>
        <position position="1"/>
    </location>
</feature>
<evidence type="ECO:0008006" key="3">
    <source>
        <dbReference type="Google" id="ProtNLM"/>
    </source>
</evidence>
<name>A0AAD9RE26_9HYME</name>
<keyword evidence="2" id="KW-1185">Reference proteome</keyword>
<proteinExistence type="predicted"/>
<dbReference type="GO" id="GO:0005739">
    <property type="term" value="C:mitochondrion"/>
    <property type="evidence" value="ECO:0007669"/>
    <property type="project" value="TreeGrafter"/>
</dbReference>